<organism evidence="1 2">
    <name type="scientific">Sorangium cellulosum</name>
    <name type="common">Polyangium cellulosum</name>
    <dbReference type="NCBI Taxonomy" id="56"/>
    <lineage>
        <taxon>Bacteria</taxon>
        <taxon>Pseudomonadati</taxon>
        <taxon>Myxococcota</taxon>
        <taxon>Polyangia</taxon>
        <taxon>Polyangiales</taxon>
        <taxon>Polyangiaceae</taxon>
        <taxon>Sorangium</taxon>
    </lineage>
</organism>
<dbReference type="EMBL" id="CP012670">
    <property type="protein sequence ID" value="AUX27826.1"/>
    <property type="molecule type" value="Genomic_DNA"/>
</dbReference>
<protein>
    <submittedName>
        <fullName evidence="1">Uncharacterized protein</fullName>
    </submittedName>
</protein>
<dbReference type="AlphaFoldDB" id="A0A4P2QEF9"/>
<sequence>MLEGLDLSQALRRKRWRLGVRYIDASKQGLMDARGLDIQRAR</sequence>
<evidence type="ECO:0000313" key="1">
    <source>
        <dbReference type="EMBL" id="AUX27826.1"/>
    </source>
</evidence>
<proteinExistence type="predicted"/>
<accession>A0A4P2QEF9</accession>
<reference evidence="1 2" key="1">
    <citation type="submission" date="2015-09" db="EMBL/GenBank/DDBJ databases">
        <title>Sorangium comparison.</title>
        <authorList>
            <person name="Zaburannyi N."/>
            <person name="Bunk B."/>
            <person name="Overmann J."/>
            <person name="Mueller R."/>
        </authorList>
    </citation>
    <scope>NUCLEOTIDE SEQUENCE [LARGE SCALE GENOMIC DNA]</scope>
    <source>
        <strain evidence="1 2">So ceGT47</strain>
    </source>
</reference>
<name>A0A4P2QEF9_SORCE</name>
<dbReference type="Proteomes" id="UP000295781">
    <property type="component" value="Chromosome"/>
</dbReference>
<gene>
    <name evidence="1" type="ORF">SOCEGT47_084240</name>
</gene>
<evidence type="ECO:0000313" key="2">
    <source>
        <dbReference type="Proteomes" id="UP000295781"/>
    </source>
</evidence>
<dbReference type="RefSeq" id="WP_275938689.1">
    <property type="nucleotide sequence ID" value="NZ_CP012670.1"/>
</dbReference>